<accession>A0A2T3HNR9</accession>
<dbReference type="AlphaFoldDB" id="A0A2T3HNR9"/>
<dbReference type="OrthoDB" id="1141916at2"/>
<comment type="caution">
    <text evidence="3">The sequence shown here is derived from an EMBL/GenBank/DDBJ whole genome shotgun (WGS) entry which is preliminary data.</text>
</comment>
<dbReference type="NCBIfam" id="TIGR03523">
    <property type="entry name" value="GldN"/>
    <property type="match status" value="1"/>
</dbReference>
<name>A0A2T3HNR9_9SPHI</name>
<evidence type="ECO:0000313" key="3">
    <source>
        <dbReference type="EMBL" id="PST84094.1"/>
    </source>
</evidence>
<organism evidence="3 4">
    <name type="scientific">Pedobacter yulinensis</name>
    <dbReference type="NCBI Taxonomy" id="2126353"/>
    <lineage>
        <taxon>Bacteria</taxon>
        <taxon>Pseudomonadati</taxon>
        <taxon>Bacteroidota</taxon>
        <taxon>Sphingobacteriia</taxon>
        <taxon>Sphingobacteriales</taxon>
        <taxon>Sphingobacteriaceae</taxon>
        <taxon>Pedobacter</taxon>
    </lineage>
</organism>
<evidence type="ECO:0000256" key="1">
    <source>
        <dbReference type="SAM" id="MobiDB-lite"/>
    </source>
</evidence>
<sequence length="305" mass="35210">MKRKGIFLVPVILLLCQVLFAQKPDEKTSYGYYGSLFLNGQVIDYVPLSEEDVLFSKRLWRTLDTKDTVNWSLLAPQSKLSDIMMNALKEGELTAYDVPAGPSGSYFSKVLNNDQITKKLSDSIFVPQYDKDGNQIGGRMMQQDFNPDQIKKYMIMEDWVFDRNRGVFEARILGIAPLLSVKAGGEEIDDYVPFWVYFPELRYILATRKIALFENDASQWSYDDWFMKRRFNGRIYKISNPLDVPLDVMYQGQDLDKVRERIDRELMSRLELLMKEHNAAVETPDPVQKPKKGKGKAKKPSRTGS</sequence>
<keyword evidence="2" id="KW-0732">Signal</keyword>
<evidence type="ECO:0000256" key="2">
    <source>
        <dbReference type="SAM" id="SignalP"/>
    </source>
</evidence>
<evidence type="ECO:0000313" key="4">
    <source>
        <dbReference type="Proteomes" id="UP000240912"/>
    </source>
</evidence>
<reference evidence="3 4" key="1">
    <citation type="submission" date="2018-03" db="EMBL/GenBank/DDBJ databases">
        <authorList>
            <person name="Keele B.F."/>
        </authorList>
    </citation>
    <scope>NUCLEOTIDE SEQUENCE [LARGE SCALE GENOMIC DNA]</scope>
    <source>
        <strain evidence="3 4">YL28-9</strain>
    </source>
</reference>
<feature type="chain" id="PRO_5015417959" evidence="2">
    <location>
        <begin position="22"/>
        <end position="305"/>
    </location>
</feature>
<gene>
    <name evidence="3" type="ORF">C7T94_05010</name>
</gene>
<proteinExistence type="predicted"/>
<protein>
    <submittedName>
        <fullName evidence="3">Gliding motility protein GldN</fullName>
    </submittedName>
</protein>
<dbReference type="Pfam" id="PF19841">
    <property type="entry name" value="GldN"/>
    <property type="match status" value="1"/>
</dbReference>
<feature type="region of interest" description="Disordered" evidence="1">
    <location>
        <begin position="277"/>
        <end position="305"/>
    </location>
</feature>
<dbReference type="Proteomes" id="UP000240912">
    <property type="component" value="Unassembled WGS sequence"/>
</dbReference>
<dbReference type="InterPro" id="IPR019847">
    <property type="entry name" value="Gliding_motility_assoc_GldN"/>
</dbReference>
<keyword evidence="4" id="KW-1185">Reference proteome</keyword>
<feature type="compositionally biased region" description="Basic residues" evidence="1">
    <location>
        <begin position="289"/>
        <end position="305"/>
    </location>
</feature>
<feature type="signal peptide" evidence="2">
    <location>
        <begin position="1"/>
        <end position="21"/>
    </location>
</feature>
<dbReference type="EMBL" id="PYLS01000004">
    <property type="protein sequence ID" value="PST84094.1"/>
    <property type="molecule type" value="Genomic_DNA"/>
</dbReference>
<dbReference type="RefSeq" id="WP_107214173.1">
    <property type="nucleotide sequence ID" value="NZ_KZ686268.1"/>
</dbReference>